<feature type="compositionally biased region" description="Basic and acidic residues" evidence="4">
    <location>
        <begin position="82"/>
        <end position="108"/>
    </location>
</feature>
<dbReference type="Proteomes" id="UP001217754">
    <property type="component" value="Chromosome 9"/>
</dbReference>
<dbReference type="InterPro" id="IPR057780">
    <property type="entry name" value="Beta-prop_Vps41"/>
</dbReference>
<feature type="repeat" description="CHCR" evidence="3">
    <location>
        <begin position="738"/>
        <end position="883"/>
    </location>
</feature>
<keyword evidence="2" id="KW-0653">Protein transport</keyword>
<keyword evidence="1" id="KW-0813">Transport</keyword>
<sequence>MVQRKRSKRGKKGTAAPRESTPICEAQAHDVPSPAPRPAEAGQAAKAEPTDVAPNEADADVSDVNEPAAEDAPHAAGAHNPSSDERSLSQEHTASDSHPASDSHDAPDSYRAADPMLSETHSELRGAPSDTNDTRSESIPSDLSDSFDEEPMYNITSIGWSAKDIFSKDSLSAVAVSQDHIAIGMYSGMIYVLNKDGLLQKGFQFHTAAVHRLVFDTTGTFVGSAGMDGLVAIASLQTSEQYRFDFKRPVQTLALEPQFGQRSSRAFVCGGMSGALIHREKRWFGHKETVLHSGEGPIWAVAWHGRWIAWANERGVRILDAQTHELITFIPAPEPSVRCELARCTLVWRASATLLIAQGQRITVAHVNTRDAPAEMMQNVSGLSTLVPGLSSTSPSFYVEITDIFQLDSLVAGLALDGEHLVALAYLAHEDDLERLHDESVATAMLHPPDVPELRTINRHGEEVGSDVLSVLDSARLRCNDYHLCPVVEERQNPVRRRKEPHTVLYLATPSQLFVARPRTERDHIDWLLERREYREALERLEALGSEGAHALGFDTSAIGREYLLYLVDECDDYRGAAALFPLLLRTDANAWEEMVFLYLERNQLAAVLPEIPTQDPELSEVAYDMVLVHLLHTDEAKLLDTLRKWPAHLYSRQAVVAAIHDRPTSSATLLACLAELYLAGRQPGKALSYLVQLRDPAVFDLIREHNLFTDVQDKLGSLVELDQDLAGTPRPEASVVAPLLVDHLHSIPIDRAMPQLKPYPWYQYLYLNALFERDPQLITHYANLLVSLYAEYHYAKLMPFLRTMSYVYSFEKAYRICEKHDYVPEMVFLLGRTGDVRGALNLIIERLHDVTMAVDFVKQQDDDELWDRLLLYSQDKPAFIRGLLEHVGGEIDPVRIIRPIREGLAIEGLKPAVIKILHTIHLQHSLLQGCSQVQTQAARDLSVQHQDALRAARYCDANTKCVVCDEPMLHGAQPVVLFFCWHSAHLACVAPQAVRRAPALPFASALETTTAADARESEAWLSEDPSEDAPLQLAAGQQQPFAATIAAQSRARAQRHAMFRAKQLSLLPFARTGCPVCAENRAYCLEA</sequence>
<dbReference type="GO" id="GO:0006623">
    <property type="term" value="P:protein targeting to vacuole"/>
    <property type="evidence" value="ECO:0007669"/>
    <property type="project" value="InterPro"/>
</dbReference>
<accession>A0AAF0F7K1</accession>
<dbReference type="InterPro" id="IPR045111">
    <property type="entry name" value="Vps41/Vps8"/>
</dbReference>
<organism evidence="6 7">
    <name type="scientific">Malassezia japonica</name>
    <dbReference type="NCBI Taxonomy" id="223818"/>
    <lineage>
        <taxon>Eukaryota</taxon>
        <taxon>Fungi</taxon>
        <taxon>Dikarya</taxon>
        <taxon>Basidiomycota</taxon>
        <taxon>Ustilaginomycotina</taxon>
        <taxon>Malasseziomycetes</taxon>
        <taxon>Malasseziales</taxon>
        <taxon>Malasseziaceae</taxon>
        <taxon>Malassezia</taxon>
    </lineage>
</organism>
<dbReference type="GO" id="GO:0016236">
    <property type="term" value="P:macroautophagy"/>
    <property type="evidence" value="ECO:0007669"/>
    <property type="project" value="TreeGrafter"/>
</dbReference>
<dbReference type="GO" id="GO:0030897">
    <property type="term" value="C:HOPS complex"/>
    <property type="evidence" value="ECO:0007669"/>
    <property type="project" value="TreeGrafter"/>
</dbReference>
<name>A0AAF0F7K1_9BASI</name>
<feature type="compositionally biased region" description="Basic residues" evidence="4">
    <location>
        <begin position="1"/>
        <end position="12"/>
    </location>
</feature>
<evidence type="ECO:0000256" key="2">
    <source>
        <dbReference type="ARBA" id="ARBA00022927"/>
    </source>
</evidence>
<feature type="domain" description="Vps41 beta-propeller" evidence="5">
    <location>
        <begin position="161"/>
        <end position="487"/>
    </location>
</feature>
<dbReference type="GO" id="GO:0034058">
    <property type="term" value="P:endosomal vesicle fusion"/>
    <property type="evidence" value="ECO:0007669"/>
    <property type="project" value="TreeGrafter"/>
</dbReference>
<gene>
    <name evidence="6" type="primary">VPS41</name>
    <name evidence="6" type="ORF">MJAP1_004166</name>
</gene>
<dbReference type="PANTHER" id="PTHR12616:SF1">
    <property type="entry name" value="VACUOLAR PROTEIN SORTING-ASSOCIATED PROTEIN 41 HOMOLOG"/>
    <property type="match status" value="1"/>
</dbReference>
<dbReference type="Gene3D" id="1.25.40.10">
    <property type="entry name" value="Tetratricopeptide repeat domain"/>
    <property type="match status" value="1"/>
</dbReference>
<dbReference type="Pfam" id="PF23556">
    <property type="entry name" value="TPR_Vps41"/>
    <property type="match status" value="1"/>
</dbReference>
<dbReference type="InterPro" id="IPR000547">
    <property type="entry name" value="Clathrin_H-chain/VPS_repeat"/>
</dbReference>
<dbReference type="InterPro" id="IPR015943">
    <property type="entry name" value="WD40/YVTN_repeat-like_dom_sf"/>
</dbReference>
<dbReference type="InterPro" id="IPR036322">
    <property type="entry name" value="WD40_repeat_dom_sf"/>
</dbReference>
<protein>
    <submittedName>
        <fullName evidence="6">Vacuolar protein sorting-associated protein 41</fullName>
    </submittedName>
</protein>
<dbReference type="EMBL" id="CP119966">
    <property type="protein sequence ID" value="WFD41171.1"/>
    <property type="molecule type" value="Genomic_DNA"/>
</dbReference>
<evidence type="ECO:0000256" key="4">
    <source>
        <dbReference type="SAM" id="MobiDB-lite"/>
    </source>
</evidence>
<evidence type="ECO:0000259" key="5">
    <source>
        <dbReference type="Pfam" id="PF23411"/>
    </source>
</evidence>
<dbReference type="InterPro" id="IPR011990">
    <property type="entry name" value="TPR-like_helical_dom_sf"/>
</dbReference>
<dbReference type="PROSITE" id="PS50236">
    <property type="entry name" value="CHCR"/>
    <property type="match status" value="1"/>
</dbReference>
<evidence type="ECO:0000256" key="3">
    <source>
        <dbReference type="PROSITE-ProRule" id="PRU01006"/>
    </source>
</evidence>
<reference evidence="6" key="1">
    <citation type="submission" date="2023-03" db="EMBL/GenBank/DDBJ databases">
        <title>Mating type loci evolution in Malassezia.</title>
        <authorList>
            <person name="Coelho M.A."/>
        </authorList>
    </citation>
    <scope>NUCLEOTIDE SEQUENCE</scope>
    <source>
        <strain evidence="6">CBS 9431</strain>
    </source>
</reference>
<evidence type="ECO:0000256" key="1">
    <source>
        <dbReference type="ARBA" id="ARBA00022448"/>
    </source>
</evidence>
<dbReference type="SUPFAM" id="SSF50978">
    <property type="entry name" value="WD40 repeat-like"/>
    <property type="match status" value="1"/>
</dbReference>
<dbReference type="AlphaFoldDB" id="A0AAF0F7K1"/>
<feature type="region of interest" description="Disordered" evidence="4">
    <location>
        <begin position="1"/>
        <end position="148"/>
    </location>
</feature>
<evidence type="ECO:0000313" key="6">
    <source>
        <dbReference type="EMBL" id="WFD41171.1"/>
    </source>
</evidence>
<dbReference type="SMART" id="SM00299">
    <property type="entry name" value="CLH"/>
    <property type="match status" value="1"/>
</dbReference>
<dbReference type="PANTHER" id="PTHR12616">
    <property type="entry name" value="VACUOLAR PROTEIN SORTING VPS41"/>
    <property type="match status" value="1"/>
</dbReference>
<dbReference type="RefSeq" id="XP_060124068.1">
    <property type="nucleotide sequence ID" value="XM_060268085.1"/>
</dbReference>
<dbReference type="GO" id="GO:0009267">
    <property type="term" value="P:cellular response to starvation"/>
    <property type="evidence" value="ECO:0007669"/>
    <property type="project" value="TreeGrafter"/>
</dbReference>
<evidence type="ECO:0000313" key="7">
    <source>
        <dbReference type="Proteomes" id="UP001217754"/>
    </source>
</evidence>
<dbReference type="Gene3D" id="2.130.10.10">
    <property type="entry name" value="YVTN repeat-like/Quinoprotein amine dehydrogenase"/>
    <property type="match status" value="1"/>
</dbReference>
<dbReference type="GO" id="GO:0005770">
    <property type="term" value="C:late endosome"/>
    <property type="evidence" value="ECO:0007669"/>
    <property type="project" value="TreeGrafter"/>
</dbReference>
<proteinExistence type="predicted"/>
<dbReference type="GeneID" id="85227817"/>
<dbReference type="Pfam" id="PF23411">
    <property type="entry name" value="Beta-prop_Vps41"/>
    <property type="match status" value="1"/>
</dbReference>
<keyword evidence="7" id="KW-1185">Reference proteome</keyword>